<name>A0A074X0C4_AURPU</name>
<feature type="compositionally biased region" description="Polar residues" evidence="1">
    <location>
        <begin position="160"/>
        <end position="176"/>
    </location>
</feature>
<sequence>MLASSQGKAATMKTAPSTAEHTRKSSLGTAASTWSRNTRYTLRIPLLGRQIHVSSRRICRQVETVIYVPSKSYRSFHELEQDVCSAIFGALYEQGEKTGFAMYAEMEILYNTQDNQSGYLSPKRERATLDEHNWEDIIELVLSGEAKKVELRANWHRSKGSGQPSKNMSTTQTPSNFPVHKSMERLSMGLPSPARSSGSVSPRRSETMSTRRSSGSERDDSPVSRTDSGFGQMPELSK</sequence>
<organism evidence="2 3">
    <name type="scientific">Aureobasidium pullulans EXF-150</name>
    <dbReference type="NCBI Taxonomy" id="1043002"/>
    <lineage>
        <taxon>Eukaryota</taxon>
        <taxon>Fungi</taxon>
        <taxon>Dikarya</taxon>
        <taxon>Ascomycota</taxon>
        <taxon>Pezizomycotina</taxon>
        <taxon>Dothideomycetes</taxon>
        <taxon>Dothideomycetidae</taxon>
        <taxon>Dothideales</taxon>
        <taxon>Saccotheciaceae</taxon>
        <taxon>Aureobasidium</taxon>
    </lineage>
</organism>
<dbReference type="Proteomes" id="UP000030706">
    <property type="component" value="Unassembled WGS sequence"/>
</dbReference>
<reference evidence="2 3" key="1">
    <citation type="journal article" date="2014" name="BMC Genomics">
        <title>Genome sequencing of four Aureobasidium pullulans varieties: biotechnological potential, stress tolerance, and description of new species.</title>
        <authorList>
            <person name="Gostin Ar C."/>
            <person name="Ohm R.A."/>
            <person name="Kogej T."/>
            <person name="Sonjak S."/>
            <person name="Turk M."/>
            <person name="Zajc J."/>
            <person name="Zalar P."/>
            <person name="Grube M."/>
            <person name="Sun H."/>
            <person name="Han J."/>
            <person name="Sharma A."/>
            <person name="Chiniquy J."/>
            <person name="Ngan C.Y."/>
            <person name="Lipzen A."/>
            <person name="Barry K."/>
            <person name="Grigoriev I.V."/>
            <person name="Gunde-Cimerman N."/>
        </authorList>
    </citation>
    <scope>NUCLEOTIDE SEQUENCE [LARGE SCALE GENOMIC DNA]</scope>
    <source>
        <strain evidence="2 3">EXF-150</strain>
    </source>
</reference>
<dbReference type="AlphaFoldDB" id="A0A074X0C4"/>
<dbReference type="GeneID" id="40751135"/>
<evidence type="ECO:0000256" key="1">
    <source>
        <dbReference type="SAM" id="MobiDB-lite"/>
    </source>
</evidence>
<evidence type="ECO:0000313" key="2">
    <source>
        <dbReference type="EMBL" id="KEQ78905.1"/>
    </source>
</evidence>
<dbReference type="RefSeq" id="XP_029755092.1">
    <property type="nucleotide sequence ID" value="XM_029908829.1"/>
</dbReference>
<accession>A0A074X0C4</accession>
<feature type="region of interest" description="Disordered" evidence="1">
    <location>
        <begin position="1"/>
        <end position="30"/>
    </location>
</feature>
<dbReference type="EMBL" id="KL585012">
    <property type="protein sequence ID" value="KEQ78905.1"/>
    <property type="molecule type" value="Genomic_DNA"/>
</dbReference>
<proteinExistence type="predicted"/>
<protein>
    <submittedName>
        <fullName evidence="2">Uncharacterized protein</fullName>
    </submittedName>
</protein>
<gene>
    <name evidence="2" type="ORF">M438DRAFT_378559</name>
</gene>
<feature type="region of interest" description="Disordered" evidence="1">
    <location>
        <begin position="155"/>
        <end position="238"/>
    </location>
</feature>
<evidence type="ECO:0000313" key="3">
    <source>
        <dbReference type="Proteomes" id="UP000030706"/>
    </source>
</evidence>
<dbReference type="HOGENOM" id="CLU_1165645_0_0_1"/>
<keyword evidence="3" id="KW-1185">Reference proteome</keyword>
<dbReference type="OrthoDB" id="3884842at2759"/>